<dbReference type="RefSeq" id="XP_004185913.1">
    <property type="nucleotide sequence ID" value="XM_004185865.1"/>
</dbReference>
<reference evidence="7 8" key="1">
    <citation type="submission" date="2012-10" db="EMBL/GenBank/DDBJ databases">
        <authorList>
            <person name="Zafar N."/>
            <person name="Inman J."/>
            <person name="Hall N."/>
            <person name="Lorenzi H."/>
            <person name="Caler E."/>
        </authorList>
    </citation>
    <scope>NUCLEOTIDE SEQUENCE [LARGE SCALE GENOMIC DNA]</scope>
    <source>
        <strain evidence="7 8">IP1</strain>
    </source>
</reference>
<gene>
    <name evidence="7" type="ORF">EIN_162010</name>
</gene>
<feature type="region of interest" description="Disordered" evidence="5">
    <location>
        <begin position="156"/>
        <end position="183"/>
    </location>
</feature>
<feature type="transmembrane region" description="Helical" evidence="6">
    <location>
        <begin position="284"/>
        <end position="309"/>
    </location>
</feature>
<feature type="transmembrane region" description="Helical" evidence="6">
    <location>
        <begin position="321"/>
        <end position="340"/>
    </location>
</feature>
<feature type="transmembrane region" description="Helical" evidence="6">
    <location>
        <begin position="7"/>
        <end position="28"/>
    </location>
</feature>
<feature type="compositionally biased region" description="Basic and acidic residues" evidence="5">
    <location>
        <begin position="159"/>
        <end position="168"/>
    </location>
</feature>
<dbReference type="Pfam" id="PF02535">
    <property type="entry name" value="Zip"/>
    <property type="match status" value="1"/>
</dbReference>
<dbReference type="OrthoDB" id="448280at2759"/>
<organism evidence="7 8">
    <name type="scientific">Entamoeba invadens IP1</name>
    <dbReference type="NCBI Taxonomy" id="370355"/>
    <lineage>
        <taxon>Eukaryota</taxon>
        <taxon>Amoebozoa</taxon>
        <taxon>Evosea</taxon>
        <taxon>Archamoebae</taxon>
        <taxon>Mastigamoebida</taxon>
        <taxon>Entamoebidae</taxon>
        <taxon>Entamoeba</taxon>
    </lineage>
</organism>
<dbReference type="Proteomes" id="UP000014680">
    <property type="component" value="Unassembled WGS sequence"/>
</dbReference>
<dbReference type="GeneID" id="14885564"/>
<feature type="transmembrane region" description="Helical" evidence="6">
    <location>
        <begin position="81"/>
        <end position="100"/>
    </location>
</feature>
<evidence type="ECO:0000256" key="6">
    <source>
        <dbReference type="SAM" id="Phobius"/>
    </source>
</evidence>
<evidence type="ECO:0000313" key="8">
    <source>
        <dbReference type="Proteomes" id="UP000014680"/>
    </source>
</evidence>
<evidence type="ECO:0000256" key="3">
    <source>
        <dbReference type="ARBA" id="ARBA00022989"/>
    </source>
</evidence>
<dbReference type="VEuPathDB" id="AmoebaDB:EIN_162010"/>
<dbReference type="EMBL" id="KB206960">
    <property type="protein sequence ID" value="ELP86567.1"/>
    <property type="molecule type" value="Genomic_DNA"/>
</dbReference>
<feature type="transmembrane region" description="Helical" evidence="6">
    <location>
        <begin position="247"/>
        <end position="272"/>
    </location>
</feature>
<feature type="transmembrane region" description="Helical" evidence="6">
    <location>
        <begin position="191"/>
        <end position="212"/>
    </location>
</feature>
<dbReference type="GO" id="GO:0005385">
    <property type="term" value="F:zinc ion transmembrane transporter activity"/>
    <property type="evidence" value="ECO:0007669"/>
    <property type="project" value="TreeGrafter"/>
</dbReference>
<keyword evidence="4 6" id="KW-0472">Membrane</keyword>
<feature type="transmembrane region" description="Helical" evidence="6">
    <location>
        <begin position="218"/>
        <end position="240"/>
    </location>
</feature>
<keyword evidence="3 6" id="KW-1133">Transmembrane helix</keyword>
<accession>A0A0A1U1S6</accession>
<evidence type="ECO:0000256" key="2">
    <source>
        <dbReference type="ARBA" id="ARBA00022692"/>
    </source>
</evidence>
<sequence length="347" mass="38613">MDFQWDLFGYTLAVFFISIIGGTVPFLIRLIKNKSIGIRIINIASVSASGLFLGGGIYHMLAEGLEMMDESGYSFGGYQLGWTLFGLTFFFIFFIDRVIVPHHHSSFEEISSDGSDDATNPKNEVFDDHTNLLIGDQPNVANSDIEDIEGFQNSNTKFGSKESSEEKSHHHHHHHHHHHEGDEKATKYQEWVGIIVLVSALSVHSFLEGLGLGSTNDYLMVFIAIAAHKWADSGLTILYLMKKLNGWIALVAILFIFSCFTPLGTLVGYFVITSLEDESVSLLVQGIFCCVAAGSFFFVAIVEILSEGFEGESNQYTLDKYLKFGLAVVFYIFMSLTTLLEPEEGSE</sequence>
<feature type="compositionally biased region" description="Basic residues" evidence="5">
    <location>
        <begin position="169"/>
        <end position="178"/>
    </location>
</feature>
<dbReference type="OMA" id="CEIGQCK"/>
<dbReference type="InterPro" id="IPR003689">
    <property type="entry name" value="ZIP"/>
</dbReference>
<comment type="subcellular location">
    <subcellularLocation>
        <location evidence="1">Membrane</location>
        <topology evidence="1">Multi-pass membrane protein</topology>
    </subcellularLocation>
</comment>
<name>A0A0A1U1S6_ENTIV</name>
<dbReference type="AlphaFoldDB" id="A0A0A1U1S6"/>
<keyword evidence="8" id="KW-1185">Reference proteome</keyword>
<dbReference type="PANTHER" id="PTHR11040">
    <property type="entry name" value="ZINC/IRON TRANSPORTER"/>
    <property type="match status" value="1"/>
</dbReference>
<feature type="transmembrane region" description="Helical" evidence="6">
    <location>
        <begin position="40"/>
        <end position="61"/>
    </location>
</feature>
<dbReference type="GO" id="GO:0005886">
    <property type="term" value="C:plasma membrane"/>
    <property type="evidence" value="ECO:0007669"/>
    <property type="project" value="TreeGrafter"/>
</dbReference>
<protein>
    <submittedName>
        <fullName evidence="7">Zinc-iron transporter, putative</fullName>
    </submittedName>
</protein>
<keyword evidence="2 6" id="KW-0812">Transmembrane</keyword>
<dbReference type="KEGG" id="eiv:EIN_162010"/>
<proteinExistence type="predicted"/>
<evidence type="ECO:0000256" key="5">
    <source>
        <dbReference type="SAM" id="MobiDB-lite"/>
    </source>
</evidence>
<evidence type="ECO:0000256" key="4">
    <source>
        <dbReference type="ARBA" id="ARBA00023136"/>
    </source>
</evidence>
<evidence type="ECO:0000256" key="1">
    <source>
        <dbReference type="ARBA" id="ARBA00004141"/>
    </source>
</evidence>
<evidence type="ECO:0000313" key="7">
    <source>
        <dbReference type="EMBL" id="ELP86567.1"/>
    </source>
</evidence>
<dbReference type="PANTHER" id="PTHR11040:SF140">
    <property type="entry name" value="ZRT (ZRT), IRT- (IRT-) LIKE PROTEIN TRANSPORTER"/>
    <property type="match status" value="1"/>
</dbReference>